<proteinExistence type="predicted"/>
<accession>A0A923LR82</accession>
<feature type="transmembrane region" description="Helical" evidence="1">
    <location>
        <begin position="139"/>
        <end position="157"/>
    </location>
</feature>
<dbReference type="RefSeq" id="WP_186867121.1">
    <property type="nucleotide sequence ID" value="NZ_JACOPH010000007.1"/>
</dbReference>
<dbReference type="Proteomes" id="UP000606720">
    <property type="component" value="Unassembled WGS sequence"/>
</dbReference>
<feature type="transmembrane region" description="Helical" evidence="1">
    <location>
        <begin position="306"/>
        <end position="324"/>
    </location>
</feature>
<feature type="transmembrane region" description="Helical" evidence="1">
    <location>
        <begin position="196"/>
        <end position="213"/>
    </location>
</feature>
<evidence type="ECO:0000313" key="4">
    <source>
        <dbReference type="Proteomes" id="UP000606720"/>
    </source>
</evidence>
<comment type="caution">
    <text evidence="3">The sequence shown here is derived from an EMBL/GenBank/DDBJ whole genome shotgun (WGS) entry which is preliminary data.</text>
</comment>
<dbReference type="Pfam" id="PF01757">
    <property type="entry name" value="Acyl_transf_3"/>
    <property type="match status" value="1"/>
</dbReference>
<sequence>MRKERIDSFDFMRSVTAWIIVIYHFACICNTTPQYADLPFLYQHANGVWGENTSVNIFFMLSGASLFYNHPDIDIHSLKRYYFDRFKGIFPMFYMLWLFLYYQKATTLGHLFYNGSPKTMLLSLAGMDGYLSYRYPQNYYFIGEWFLGALVCLYLIYPLLTLCMKYCKILTTLLLGAGTLAFHWNLPFFQIQRERNLIVCLFAFWLGMLFIRYREKLSALWITVIFGGIALFLLFVKVPVDGFLCTQVIPVGLFLLFYQIGNYVMKVGFLKPFFSYTGKISYAIFLLQHVVMGQVLGLFGRYNPNLPQILLILVLTFIIIYIFADVLTRLNKLLVKSGWFMTLQSFVYGSDKS</sequence>
<keyword evidence="1" id="KW-1133">Transmembrane helix</keyword>
<feature type="transmembrane region" description="Helical" evidence="1">
    <location>
        <begin position="53"/>
        <end position="70"/>
    </location>
</feature>
<dbReference type="AlphaFoldDB" id="A0A923LR82"/>
<keyword evidence="1" id="KW-0812">Transmembrane</keyword>
<dbReference type="EMBL" id="JACOPH010000007">
    <property type="protein sequence ID" value="MBC5714421.1"/>
    <property type="molecule type" value="Genomic_DNA"/>
</dbReference>
<feature type="transmembrane region" description="Helical" evidence="1">
    <location>
        <begin position="82"/>
        <end position="102"/>
    </location>
</feature>
<evidence type="ECO:0000259" key="2">
    <source>
        <dbReference type="Pfam" id="PF01757"/>
    </source>
</evidence>
<gene>
    <name evidence="3" type="ORF">H8S17_09400</name>
</gene>
<feature type="domain" description="Acyltransferase 3" evidence="2">
    <location>
        <begin position="7"/>
        <end position="324"/>
    </location>
</feature>
<feature type="transmembrane region" description="Helical" evidence="1">
    <location>
        <begin position="12"/>
        <end position="33"/>
    </location>
</feature>
<organism evidence="3 4">
    <name type="scientific">Roseburia zhanii</name>
    <dbReference type="NCBI Taxonomy" id="2763064"/>
    <lineage>
        <taxon>Bacteria</taxon>
        <taxon>Bacillati</taxon>
        <taxon>Bacillota</taxon>
        <taxon>Clostridia</taxon>
        <taxon>Lachnospirales</taxon>
        <taxon>Lachnospiraceae</taxon>
        <taxon>Roseburia</taxon>
    </lineage>
</organism>
<reference evidence="3" key="1">
    <citation type="submission" date="2020-08" db="EMBL/GenBank/DDBJ databases">
        <title>Genome public.</title>
        <authorList>
            <person name="Liu C."/>
            <person name="Sun Q."/>
        </authorList>
    </citation>
    <scope>NUCLEOTIDE SEQUENCE</scope>
    <source>
        <strain evidence="3">BX1005</strain>
    </source>
</reference>
<protein>
    <submittedName>
        <fullName evidence="3">Acyltransferase</fullName>
    </submittedName>
</protein>
<dbReference type="InterPro" id="IPR002656">
    <property type="entry name" value="Acyl_transf_3_dom"/>
</dbReference>
<feature type="transmembrane region" description="Helical" evidence="1">
    <location>
        <begin position="243"/>
        <end position="260"/>
    </location>
</feature>
<feature type="transmembrane region" description="Helical" evidence="1">
    <location>
        <begin position="280"/>
        <end position="299"/>
    </location>
</feature>
<keyword evidence="3" id="KW-0012">Acyltransferase</keyword>
<evidence type="ECO:0000313" key="3">
    <source>
        <dbReference type="EMBL" id="MBC5714421.1"/>
    </source>
</evidence>
<keyword evidence="4" id="KW-1185">Reference proteome</keyword>
<keyword evidence="3" id="KW-0808">Transferase</keyword>
<keyword evidence="1" id="KW-0472">Membrane</keyword>
<name>A0A923LR82_9FIRM</name>
<evidence type="ECO:0000256" key="1">
    <source>
        <dbReference type="SAM" id="Phobius"/>
    </source>
</evidence>
<dbReference type="GO" id="GO:0016747">
    <property type="term" value="F:acyltransferase activity, transferring groups other than amino-acyl groups"/>
    <property type="evidence" value="ECO:0007669"/>
    <property type="project" value="InterPro"/>
</dbReference>
<feature type="transmembrane region" description="Helical" evidence="1">
    <location>
        <begin position="219"/>
        <end position="236"/>
    </location>
</feature>